<accession>A0A3B4Y012</accession>
<evidence type="ECO:0000256" key="4">
    <source>
        <dbReference type="RuleBase" id="RU364026"/>
    </source>
</evidence>
<evidence type="ECO:0000256" key="2">
    <source>
        <dbReference type="ARBA" id="ARBA00022980"/>
    </source>
</evidence>
<dbReference type="STRING" id="1841481.ENSSLDP00000022607"/>
<dbReference type="Proteomes" id="UP000261360">
    <property type="component" value="Unplaced"/>
</dbReference>
<dbReference type="GO" id="GO:0006412">
    <property type="term" value="P:translation"/>
    <property type="evidence" value="ECO:0007669"/>
    <property type="project" value="InterPro"/>
</dbReference>
<keyword evidence="7" id="KW-1185">Reference proteome</keyword>
<dbReference type="Gene3D" id="6.10.140.1730">
    <property type="match status" value="1"/>
</dbReference>
<dbReference type="Ensembl" id="ENSSLDT00000023336.1">
    <property type="protein sequence ID" value="ENSSLDP00000022607.1"/>
    <property type="gene ID" value="ENSSLDG00000017640.1"/>
</dbReference>
<feature type="compositionally biased region" description="Basic and acidic residues" evidence="5">
    <location>
        <begin position="25"/>
        <end position="41"/>
    </location>
</feature>
<evidence type="ECO:0000313" key="7">
    <source>
        <dbReference type="Proteomes" id="UP000261360"/>
    </source>
</evidence>
<sequence length="50" mass="5796">MAESLKNYTTHNQSWKAHRNGIKRPRSESLKRGNEMEETGHHLVVSHPSE</sequence>
<comment type="similarity">
    <text evidence="1 4">Belongs to the eukaryotic ribosomal protein eL29 family.</text>
</comment>
<dbReference type="GO" id="GO:0003735">
    <property type="term" value="F:structural constituent of ribosome"/>
    <property type="evidence" value="ECO:0007669"/>
    <property type="project" value="UniProtKB-UniRule"/>
</dbReference>
<dbReference type="AlphaFoldDB" id="A0A3B4Y012"/>
<feature type="compositionally biased region" description="Polar residues" evidence="5">
    <location>
        <begin position="1"/>
        <end position="15"/>
    </location>
</feature>
<protein>
    <recommendedName>
        <fullName evidence="4">60S ribosomal protein L29</fullName>
    </recommendedName>
</protein>
<dbReference type="InterPro" id="IPR002673">
    <property type="entry name" value="Ribosomal_eL29"/>
</dbReference>
<evidence type="ECO:0000256" key="1">
    <source>
        <dbReference type="ARBA" id="ARBA00010247"/>
    </source>
</evidence>
<reference evidence="6" key="2">
    <citation type="submission" date="2025-09" db="UniProtKB">
        <authorList>
            <consortium name="Ensembl"/>
        </authorList>
    </citation>
    <scope>IDENTIFICATION</scope>
</reference>
<evidence type="ECO:0000313" key="6">
    <source>
        <dbReference type="Ensembl" id="ENSSLDP00000022607.1"/>
    </source>
</evidence>
<dbReference type="Pfam" id="PF01779">
    <property type="entry name" value="Ribosomal_L29e"/>
    <property type="match status" value="1"/>
</dbReference>
<dbReference type="GO" id="GO:0005840">
    <property type="term" value="C:ribosome"/>
    <property type="evidence" value="ECO:0007669"/>
    <property type="project" value="UniProtKB-KW"/>
</dbReference>
<keyword evidence="2 4" id="KW-0689">Ribosomal protein</keyword>
<reference evidence="6" key="1">
    <citation type="submission" date="2025-08" db="UniProtKB">
        <authorList>
            <consortium name="Ensembl"/>
        </authorList>
    </citation>
    <scope>IDENTIFICATION</scope>
</reference>
<evidence type="ECO:0000256" key="5">
    <source>
        <dbReference type="SAM" id="MobiDB-lite"/>
    </source>
</evidence>
<feature type="region of interest" description="Disordered" evidence="5">
    <location>
        <begin position="1"/>
        <end position="50"/>
    </location>
</feature>
<proteinExistence type="inferred from homology"/>
<name>A0A3B4Y012_SERLL</name>
<organism evidence="6 7">
    <name type="scientific">Seriola lalandi dorsalis</name>
    <dbReference type="NCBI Taxonomy" id="1841481"/>
    <lineage>
        <taxon>Eukaryota</taxon>
        <taxon>Metazoa</taxon>
        <taxon>Chordata</taxon>
        <taxon>Craniata</taxon>
        <taxon>Vertebrata</taxon>
        <taxon>Euteleostomi</taxon>
        <taxon>Actinopterygii</taxon>
        <taxon>Neopterygii</taxon>
        <taxon>Teleostei</taxon>
        <taxon>Neoteleostei</taxon>
        <taxon>Acanthomorphata</taxon>
        <taxon>Carangaria</taxon>
        <taxon>Carangiformes</taxon>
        <taxon>Carangidae</taxon>
        <taxon>Seriola</taxon>
    </lineage>
</organism>
<keyword evidence="3 4" id="KW-0687">Ribonucleoprotein</keyword>
<evidence type="ECO:0000256" key="3">
    <source>
        <dbReference type="ARBA" id="ARBA00023274"/>
    </source>
</evidence>
<dbReference type="GO" id="GO:1990904">
    <property type="term" value="C:ribonucleoprotein complex"/>
    <property type="evidence" value="ECO:0007669"/>
    <property type="project" value="UniProtKB-KW"/>
</dbReference>